<dbReference type="PANTHER" id="PTHR43353">
    <property type="entry name" value="SUCCINATE-SEMIALDEHYDE DEHYDROGENASE, MITOCHONDRIAL"/>
    <property type="match status" value="1"/>
</dbReference>
<gene>
    <name evidence="6" type="ORF">MPOR_02410</name>
</gene>
<dbReference type="RefSeq" id="WP_163672145.1">
    <property type="nucleotide sequence ID" value="NZ_AP022570.1"/>
</dbReference>
<evidence type="ECO:0000256" key="2">
    <source>
        <dbReference type="ARBA" id="ARBA00023002"/>
    </source>
</evidence>
<dbReference type="PANTHER" id="PTHR43353:SF5">
    <property type="entry name" value="SUCCINATE-SEMIALDEHYDE DEHYDROGENASE, MITOCHONDRIAL"/>
    <property type="match status" value="1"/>
</dbReference>
<dbReference type="CDD" id="cd07103">
    <property type="entry name" value="ALDH_F5_SSADH_GabD"/>
    <property type="match status" value="1"/>
</dbReference>
<dbReference type="GO" id="GO:0004777">
    <property type="term" value="F:succinate-semialdehyde dehydrogenase (NAD+) activity"/>
    <property type="evidence" value="ECO:0007669"/>
    <property type="project" value="TreeGrafter"/>
</dbReference>
<dbReference type="GO" id="GO:0009450">
    <property type="term" value="P:gamma-aminobutyric acid catabolic process"/>
    <property type="evidence" value="ECO:0007669"/>
    <property type="project" value="TreeGrafter"/>
</dbReference>
<reference evidence="6 7" key="1">
    <citation type="journal article" date="2019" name="Emerg. Microbes Infect.">
        <title>Comprehensive subspecies identification of 175 nontuberculous mycobacteria species based on 7547 genomic profiles.</title>
        <authorList>
            <person name="Matsumoto Y."/>
            <person name="Kinjo T."/>
            <person name="Motooka D."/>
            <person name="Nabeya D."/>
            <person name="Jung N."/>
            <person name="Uechi K."/>
            <person name="Horii T."/>
            <person name="Iida T."/>
            <person name="Fujita J."/>
            <person name="Nakamura S."/>
        </authorList>
    </citation>
    <scope>NUCLEOTIDE SEQUENCE [LARGE SCALE GENOMIC DNA]</scope>
    <source>
        <strain evidence="6 7">JCM 12603</strain>
    </source>
</reference>
<keyword evidence="2 4" id="KW-0560">Oxidoreductase</keyword>
<dbReference type="SUPFAM" id="SSF53720">
    <property type="entry name" value="ALDH-like"/>
    <property type="match status" value="1"/>
</dbReference>
<dbReference type="InterPro" id="IPR016162">
    <property type="entry name" value="Ald_DH_N"/>
</dbReference>
<dbReference type="AlphaFoldDB" id="A0A6N4V2S2"/>
<dbReference type="FunFam" id="3.40.309.10:FF:000004">
    <property type="entry name" value="Succinate-semialdehyde dehydrogenase I"/>
    <property type="match status" value="1"/>
</dbReference>
<dbReference type="PROSITE" id="PS00687">
    <property type="entry name" value="ALDEHYDE_DEHYDR_GLU"/>
    <property type="match status" value="1"/>
</dbReference>
<name>A0A6N4V2S2_9MYCO</name>
<evidence type="ECO:0000256" key="4">
    <source>
        <dbReference type="RuleBase" id="RU003345"/>
    </source>
</evidence>
<dbReference type="InterPro" id="IPR050740">
    <property type="entry name" value="Aldehyde_DH_Superfamily"/>
</dbReference>
<comment type="similarity">
    <text evidence="1 4">Belongs to the aldehyde dehydrogenase family.</text>
</comment>
<dbReference type="KEGG" id="mpof:MPOR_02410"/>
<dbReference type="EMBL" id="AP022570">
    <property type="protein sequence ID" value="BBX49215.1"/>
    <property type="molecule type" value="Genomic_DNA"/>
</dbReference>
<evidence type="ECO:0000313" key="7">
    <source>
        <dbReference type="Proteomes" id="UP000466785"/>
    </source>
</evidence>
<dbReference type="InterPro" id="IPR016163">
    <property type="entry name" value="Ald_DH_C"/>
</dbReference>
<dbReference type="InterPro" id="IPR015590">
    <property type="entry name" value="Aldehyde_DH_dom"/>
</dbReference>
<sequence length="500" mass="52717">MTATPNPTPPQPGVTGIPTGLLIGAGWRDASDGKVFEVECPATGEVLATVADGGPADADDALAGAVAAQASWARTAPRYRSEILRRAYDLVMARQDWLAEVMTLEMGKPLAEAKGEVAYAAEFLRWFSEEAVRISGDHTTTGDGGNRIIVTREPVGPCVLITPWNFPLAMGTRKIAPAVAAGCTMVLKPAPQTPLTSLALAAILQESGLPEGVLNIINTTDAATVVQRWMSSGKARKISFTGSTAVGKVLLRQAADAVMRSSMELGGNAPFIVCADADVDTAVEGAVSAKMRNMGEACTAANRMYVHRDIAREFSERLAARMAELNVGNGLDEGVQVGPLIDAAARSKVQRLVDDALSRGATALTGGRPVDGPGYFYPPTVLADVAPDSDLMTTEVFGPVAPVIPFVDEDEAVARANDTDWGLVGYLFTQDIDRAFDLSERLEVGMVGVNTGVVSNPAAPFGGIKQSGLGREGGKVGIDEFLEYKYLSIPRRRGREAASR</sequence>
<dbReference type="InterPro" id="IPR029510">
    <property type="entry name" value="Ald_DH_CS_GLU"/>
</dbReference>
<evidence type="ECO:0000259" key="5">
    <source>
        <dbReference type="Pfam" id="PF00171"/>
    </source>
</evidence>
<dbReference type="Gene3D" id="3.40.605.10">
    <property type="entry name" value="Aldehyde Dehydrogenase, Chain A, domain 1"/>
    <property type="match status" value="1"/>
</dbReference>
<dbReference type="Proteomes" id="UP000466785">
    <property type="component" value="Chromosome"/>
</dbReference>
<keyword evidence="7" id="KW-1185">Reference proteome</keyword>
<protein>
    <submittedName>
        <fullName evidence="6">NAD-dependent succinate-semialdehyde dehydrogenase</fullName>
    </submittedName>
</protein>
<accession>A0A6N4V2S2</accession>
<evidence type="ECO:0000256" key="1">
    <source>
        <dbReference type="ARBA" id="ARBA00009986"/>
    </source>
</evidence>
<feature type="domain" description="Aldehyde dehydrogenase" evidence="5">
    <location>
        <begin position="27"/>
        <end position="486"/>
    </location>
</feature>
<evidence type="ECO:0000313" key="6">
    <source>
        <dbReference type="EMBL" id="BBX49215.1"/>
    </source>
</evidence>
<dbReference type="Pfam" id="PF00171">
    <property type="entry name" value="Aldedh"/>
    <property type="match status" value="1"/>
</dbReference>
<organism evidence="6 7">
    <name type="scientific">Mycolicibacterium poriferae</name>
    <dbReference type="NCBI Taxonomy" id="39694"/>
    <lineage>
        <taxon>Bacteria</taxon>
        <taxon>Bacillati</taxon>
        <taxon>Actinomycetota</taxon>
        <taxon>Actinomycetes</taxon>
        <taxon>Mycobacteriales</taxon>
        <taxon>Mycobacteriaceae</taxon>
        <taxon>Mycolicibacterium</taxon>
    </lineage>
</organism>
<evidence type="ECO:0000256" key="3">
    <source>
        <dbReference type="PROSITE-ProRule" id="PRU10007"/>
    </source>
</evidence>
<dbReference type="FunFam" id="3.40.605.10:FF:000005">
    <property type="entry name" value="Succinate-semialdehyde dehydrogenase I"/>
    <property type="match status" value="1"/>
</dbReference>
<proteinExistence type="inferred from homology"/>
<feature type="active site" evidence="3">
    <location>
        <position position="264"/>
    </location>
</feature>
<dbReference type="Gene3D" id="3.40.309.10">
    <property type="entry name" value="Aldehyde Dehydrogenase, Chain A, domain 2"/>
    <property type="match status" value="1"/>
</dbReference>
<dbReference type="InterPro" id="IPR016161">
    <property type="entry name" value="Ald_DH/histidinol_DH"/>
</dbReference>